<dbReference type="InterPro" id="IPR015878">
    <property type="entry name" value="Ado_hCys_hydrolase_NAD-bd"/>
</dbReference>
<dbReference type="GO" id="GO:0005829">
    <property type="term" value="C:cytosol"/>
    <property type="evidence" value="ECO:0007669"/>
    <property type="project" value="TreeGrafter"/>
</dbReference>
<comment type="caution">
    <text evidence="3">The sequence shown here is derived from an EMBL/GenBank/DDBJ whole genome shotgun (WGS) entry which is preliminary data.</text>
</comment>
<keyword evidence="4" id="KW-1185">Reference proteome</keyword>
<dbReference type="RefSeq" id="WP_133505283.1">
    <property type="nucleotide sequence ID" value="NZ_SNXC01000017.1"/>
</dbReference>
<dbReference type="AlphaFoldDB" id="A0A4R6M4E3"/>
<dbReference type="Gene3D" id="3.40.50.720">
    <property type="entry name" value="NAD(P)-binding Rossmann-like Domain"/>
    <property type="match status" value="1"/>
</dbReference>
<organism evidence="3 4">
    <name type="scientific">Marinomonas balearica</name>
    <dbReference type="NCBI Taxonomy" id="491947"/>
    <lineage>
        <taxon>Bacteria</taxon>
        <taxon>Pseudomonadati</taxon>
        <taxon>Pseudomonadota</taxon>
        <taxon>Gammaproteobacteria</taxon>
        <taxon>Oceanospirillales</taxon>
        <taxon>Oceanospirillaceae</taxon>
        <taxon>Marinomonas</taxon>
    </lineage>
</organism>
<dbReference type="InterPro" id="IPR000043">
    <property type="entry name" value="Adenosylhomocysteinase-like"/>
</dbReference>
<accession>A0A4R6M4E3</accession>
<feature type="domain" description="S-adenosyl-L-homocysteine hydrolase NAD binding" evidence="2">
    <location>
        <begin position="173"/>
        <end position="334"/>
    </location>
</feature>
<dbReference type="PANTHER" id="PTHR23420">
    <property type="entry name" value="ADENOSYLHOMOCYSTEINASE"/>
    <property type="match status" value="1"/>
</dbReference>
<evidence type="ECO:0000313" key="4">
    <source>
        <dbReference type="Proteomes" id="UP000294656"/>
    </source>
</evidence>
<sequence length="387" mass="43990">MDHYILSLKKQSSFFNNSARQVKTQRKVAFILVYHLIPNMTLIIDGLKNIGRVAAIVPKGDRTKDLSFLGKDHKLVSSLGKEDIHNNPKIAIEFLKKKILPDEEIILMDHGGYFAKCLDIFHEDIFIQKKIIGILETTENGHQKYERSLQDLNIQNKFNIISLARSYLKSMCDEYIAKKIVKTTDTILADNLSIHIERKKVIGIIGFGKIGKGIARSLDSLPGPQKVLVYDKDEIRNMEAYINYDIATSLEELLEKSDVIFSSTGSGAISNSNIHLLKDSVCIVSCTSFDDEFGNLSLLRKEKNSHEIAEYNEHGKNIFFVCNGNSVNFSRNVAGDPFLYCWLASKFFAIKELLDKEEDSHKEISCISEFSEREVLSLWKTHFKAEN</sequence>
<dbReference type="SMART" id="SM00997">
    <property type="entry name" value="AdoHcyase_NAD"/>
    <property type="match status" value="1"/>
</dbReference>
<evidence type="ECO:0000259" key="2">
    <source>
        <dbReference type="SMART" id="SM00997"/>
    </source>
</evidence>
<dbReference type="PANTHER" id="PTHR23420:SF0">
    <property type="entry name" value="ADENOSYLHOMOCYSTEINASE"/>
    <property type="match status" value="1"/>
</dbReference>
<evidence type="ECO:0000313" key="3">
    <source>
        <dbReference type="EMBL" id="TDO95370.1"/>
    </source>
</evidence>
<protein>
    <submittedName>
        <fullName evidence="3">S-adenosyl-L-homocysteine hydrolase</fullName>
    </submittedName>
</protein>
<dbReference type="GO" id="GO:0033353">
    <property type="term" value="P:S-adenosylmethionine cycle"/>
    <property type="evidence" value="ECO:0007669"/>
    <property type="project" value="TreeGrafter"/>
</dbReference>
<dbReference type="SUPFAM" id="SSF51735">
    <property type="entry name" value="NAD(P)-binding Rossmann-fold domains"/>
    <property type="match status" value="1"/>
</dbReference>
<dbReference type="OrthoDB" id="5852672at2"/>
<name>A0A4R6M4E3_9GAMM</name>
<evidence type="ECO:0000256" key="1">
    <source>
        <dbReference type="ARBA" id="ARBA00007122"/>
    </source>
</evidence>
<proteinExistence type="inferred from homology"/>
<dbReference type="EMBL" id="SNXC01000017">
    <property type="protein sequence ID" value="TDO95370.1"/>
    <property type="molecule type" value="Genomic_DNA"/>
</dbReference>
<dbReference type="InterPro" id="IPR036291">
    <property type="entry name" value="NAD(P)-bd_dom_sf"/>
</dbReference>
<comment type="similarity">
    <text evidence="1">Belongs to the adenosylhomocysteinase family.</text>
</comment>
<dbReference type="Proteomes" id="UP000294656">
    <property type="component" value="Unassembled WGS sequence"/>
</dbReference>
<dbReference type="GO" id="GO:0004013">
    <property type="term" value="F:adenosylhomocysteinase activity"/>
    <property type="evidence" value="ECO:0007669"/>
    <property type="project" value="TreeGrafter"/>
</dbReference>
<reference evidence="3 4" key="1">
    <citation type="submission" date="2019-03" db="EMBL/GenBank/DDBJ databases">
        <title>Genomic Encyclopedia of Type Strains, Phase III (KMG-III): the genomes of soil and plant-associated and newly described type strains.</title>
        <authorList>
            <person name="Whitman W."/>
        </authorList>
    </citation>
    <scope>NUCLEOTIDE SEQUENCE [LARGE SCALE GENOMIC DNA]</scope>
    <source>
        <strain evidence="3 4">CECT 7378</strain>
    </source>
</reference>
<dbReference type="Pfam" id="PF00670">
    <property type="entry name" value="AdoHcyase_NAD"/>
    <property type="match status" value="1"/>
</dbReference>
<gene>
    <name evidence="3" type="ORF">DFP79_3612</name>
</gene>
<keyword evidence="3" id="KW-0378">Hydrolase</keyword>